<organism evidence="1">
    <name type="scientific">marine sediment metagenome</name>
    <dbReference type="NCBI Taxonomy" id="412755"/>
    <lineage>
        <taxon>unclassified sequences</taxon>
        <taxon>metagenomes</taxon>
        <taxon>ecological metagenomes</taxon>
    </lineage>
</organism>
<dbReference type="EMBL" id="BARW01017814">
    <property type="protein sequence ID" value="GAI91696.1"/>
    <property type="molecule type" value="Genomic_DNA"/>
</dbReference>
<evidence type="ECO:0000313" key="1">
    <source>
        <dbReference type="EMBL" id="GAI91696.1"/>
    </source>
</evidence>
<comment type="caution">
    <text evidence="1">The sequence shown here is derived from an EMBL/GenBank/DDBJ whole genome shotgun (WGS) entry which is preliminary data.</text>
</comment>
<dbReference type="AlphaFoldDB" id="X1TK14"/>
<protein>
    <submittedName>
        <fullName evidence="1">Uncharacterized protein</fullName>
    </submittedName>
</protein>
<gene>
    <name evidence="1" type="ORF">S12H4_30667</name>
</gene>
<accession>X1TK14</accession>
<name>X1TK14_9ZZZZ</name>
<proteinExistence type="predicted"/>
<sequence length="30" mass="3306">LTITKDVQVRMILLAVLPKEVPASIYLPIA</sequence>
<reference evidence="1" key="1">
    <citation type="journal article" date="2014" name="Front. Microbiol.">
        <title>High frequency of phylogenetically diverse reductive dehalogenase-homologous genes in deep subseafloor sedimentary metagenomes.</title>
        <authorList>
            <person name="Kawai M."/>
            <person name="Futagami T."/>
            <person name="Toyoda A."/>
            <person name="Takaki Y."/>
            <person name="Nishi S."/>
            <person name="Hori S."/>
            <person name="Arai W."/>
            <person name="Tsubouchi T."/>
            <person name="Morono Y."/>
            <person name="Uchiyama I."/>
            <person name="Ito T."/>
            <person name="Fujiyama A."/>
            <person name="Inagaki F."/>
            <person name="Takami H."/>
        </authorList>
    </citation>
    <scope>NUCLEOTIDE SEQUENCE</scope>
    <source>
        <strain evidence="1">Expedition CK06-06</strain>
    </source>
</reference>
<feature type="non-terminal residue" evidence="1">
    <location>
        <position position="1"/>
    </location>
</feature>